<evidence type="ECO:0000313" key="2">
    <source>
        <dbReference type="EMBL" id="KAL3392058.1"/>
    </source>
</evidence>
<organism evidence="2 3">
    <name type="scientific">Trichogramma kaykai</name>
    <dbReference type="NCBI Taxonomy" id="54128"/>
    <lineage>
        <taxon>Eukaryota</taxon>
        <taxon>Metazoa</taxon>
        <taxon>Ecdysozoa</taxon>
        <taxon>Arthropoda</taxon>
        <taxon>Hexapoda</taxon>
        <taxon>Insecta</taxon>
        <taxon>Pterygota</taxon>
        <taxon>Neoptera</taxon>
        <taxon>Endopterygota</taxon>
        <taxon>Hymenoptera</taxon>
        <taxon>Apocrita</taxon>
        <taxon>Proctotrupomorpha</taxon>
        <taxon>Chalcidoidea</taxon>
        <taxon>Trichogrammatidae</taxon>
        <taxon>Trichogramma</taxon>
    </lineage>
</organism>
<dbReference type="Proteomes" id="UP001627154">
    <property type="component" value="Unassembled WGS sequence"/>
</dbReference>
<keyword evidence="1" id="KW-0732">Signal</keyword>
<accession>A0ABD2WGQ3</accession>
<dbReference type="SUPFAM" id="SSF47565">
    <property type="entry name" value="Insect pheromone/odorant-binding proteins"/>
    <property type="match status" value="1"/>
</dbReference>
<protein>
    <submittedName>
        <fullName evidence="2">Uncharacterized protein</fullName>
    </submittedName>
</protein>
<reference evidence="2 3" key="1">
    <citation type="journal article" date="2024" name="bioRxiv">
        <title>A reference genome for Trichogramma kaykai: A tiny desert-dwelling parasitoid wasp with competing sex-ratio distorters.</title>
        <authorList>
            <person name="Culotta J."/>
            <person name="Lindsey A.R."/>
        </authorList>
    </citation>
    <scope>NUCLEOTIDE SEQUENCE [LARGE SCALE GENOMIC DNA]</scope>
    <source>
        <strain evidence="2 3">KSX58</strain>
    </source>
</reference>
<proteinExistence type="predicted"/>
<keyword evidence="3" id="KW-1185">Reference proteome</keyword>
<name>A0ABD2WGQ3_9HYME</name>
<evidence type="ECO:0000256" key="1">
    <source>
        <dbReference type="SAM" id="SignalP"/>
    </source>
</evidence>
<evidence type="ECO:0000313" key="3">
    <source>
        <dbReference type="Proteomes" id="UP001627154"/>
    </source>
</evidence>
<dbReference type="AlphaFoldDB" id="A0ABD2WGQ3"/>
<comment type="caution">
    <text evidence="2">The sequence shown here is derived from an EMBL/GenBank/DDBJ whole genome shotgun (WGS) entry which is preliminary data.</text>
</comment>
<feature type="chain" id="PRO_5044816071" evidence="1">
    <location>
        <begin position="18"/>
        <end position="167"/>
    </location>
</feature>
<dbReference type="EMBL" id="JBJJXI010000107">
    <property type="protein sequence ID" value="KAL3392058.1"/>
    <property type="molecule type" value="Genomic_DNA"/>
</dbReference>
<gene>
    <name evidence="2" type="ORF">TKK_013379</name>
</gene>
<sequence length="167" mass="19267">MKGLILASAFLFAVVSAAPKLTDIEKETMMLECMLDNYGKDPRDMSLNHNETQIMSCFFHCDLSLGGAIYEDGTLNVPFLEEIMAEKIATSDFPVLELFIKVYYECKRDYPDHCDWFICANRKWPQSGEKGILDEMFEEPKTLKNDKEYKSLGRRISEKLTTKNIVR</sequence>
<dbReference type="InterPro" id="IPR036728">
    <property type="entry name" value="PBP_GOBP_sf"/>
</dbReference>
<feature type="signal peptide" evidence="1">
    <location>
        <begin position="1"/>
        <end position="17"/>
    </location>
</feature>